<proteinExistence type="predicted"/>
<keyword evidence="3" id="KW-1185">Reference proteome</keyword>
<accession>A0AAD7J4B7</accession>
<dbReference type="AlphaFoldDB" id="A0AAD7J4B7"/>
<dbReference type="EMBL" id="JARJLG010000068">
    <property type="protein sequence ID" value="KAJ7754142.1"/>
    <property type="molecule type" value="Genomic_DNA"/>
</dbReference>
<name>A0AAD7J4B7_9AGAR</name>
<reference evidence="2" key="1">
    <citation type="submission" date="2023-03" db="EMBL/GenBank/DDBJ databases">
        <title>Massive genome expansion in bonnet fungi (Mycena s.s.) driven by repeated elements and novel gene families across ecological guilds.</title>
        <authorList>
            <consortium name="Lawrence Berkeley National Laboratory"/>
            <person name="Harder C.B."/>
            <person name="Miyauchi S."/>
            <person name="Viragh M."/>
            <person name="Kuo A."/>
            <person name="Thoen E."/>
            <person name="Andreopoulos B."/>
            <person name="Lu D."/>
            <person name="Skrede I."/>
            <person name="Drula E."/>
            <person name="Henrissat B."/>
            <person name="Morin E."/>
            <person name="Kohler A."/>
            <person name="Barry K."/>
            <person name="LaButti K."/>
            <person name="Morin E."/>
            <person name="Salamov A."/>
            <person name="Lipzen A."/>
            <person name="Mereny Z."/>
            <person name="Hegedus B."/>
            <person name="Baldrian P."/>
            <person name="Stursova M."/>
            <person name="Weitz H."/>
            <person name="Taylor A."/>
            <person name="Grigoriev I.V."/>
            <person name="Nagy L.G."/>
            <person name="Martin F."/>
            <person name="Kauserud H."/>
        </authorList>
    </citation>
    <scope>NUCLEOTIDE SEQUENCE</scope>
    <source>
        <strain evidence="2">CBHHK188m</strain>
    </source>
</reference>
<organism evidence="2 3">
    <name type="scientific">Mycena maculata</name>
    <dbReference type="NCBI Taxonomy" id="230809"/>
    <lineage>
        <taxon>Eukaryota</taxon>
        <taxon>Fungi</taxon>
        <taxon>Dikarya</taxon>
        <taxon>Basidiomycota</taxon>
        <taxon>Agaricomycotina</taxon>
        <taxon>Agaricomycetes</taxon>
        <taxon>Agaricomycetidae</taxon>
        <taxon>Agaricales</taxon>
        <taxon>Marasmiineae</taxon>
        <taxon>Mycenaceae</taxon>
        <taxon>Mycena</taxon>
    </lineage>
</organism>
<sequence length="155" mass="17239">MPPNPIYRPSIDDAAFNCPKTCCGRQLHLKYAKKGSHARRWFITCDIPEHDSQTKQPPQIKCKHTRSTGKARDIDVPDSSDNDIVIIDYIPAIKQEKMTPPPKRPRLFVNIPSSPSLPALSSTSTSAGPSTTPPLSPSFPFAVFPSPPLKDRWCF</sequence>
<evidence type="ECO:0000313" key="3">
    <source>
        <dbReference type="Proteomes" id="UP001215280"/>
    </source>
</evidence>
<evidence type="ECO:0000313" key="2">
    <source>
        <dbReference type="EMBL" id="KAJ7754142.1"/>
    </source>
</evidence>
<comment type="caution">
    <text evidence="2">The sequence shown here is derived from an EMBL/GenBank/DDBJ whole genome shotgun (WGS) entry which is preliminary data.</text>
</comment>
<dbReference type="Proteomes" id="UP001215280">
    <property type="component" value="Unassembled WGS sequence"/>
</dbReference>
<evidence type="ECO:0000256" key="1">
    <source>
        <dbReference type="SAM" id="MobiDB-lite"/>
    </source>
</evidence>
<gene>
    <name evidence="2" type="ORF">DFH07DRAFT_502477</name>
</gene>
<feature type="region of interest" description="Disordered" evidence="1">
    <location>
        <begin position="50"/>
        <end position="77"/>
    </location>
</feature>
<protein>
    <submittedName>
        <fullName evidence="2">Uncharacterized protein</fullName>
    </submittedName>
</protein>